<dbReference type="Pfam" id="PF04380">
    <property type="entry name" value="BMFP"/>
    <property type="match status" value="1"/>
</dbReference>
<evidence type="ECO:0000313" key="1">
    <source>
        <dbReference type="EMBL" id="MFD1788244.1"/>
    </source>
</evidence>
<dbReference type="EMBL" id="JBHUFC010000003">
    <property type="protein sequence ID" value="MFD1788244.1"/>
    <property type="molecule type" value="Genomic_DNA"/>
</dbReference>
<protein>
    <submittedName>
        <fullName evidence="1">Accessory factor UbiK family protein</fullName>
    </submittedName>
</protein>
<dbReference type="InterPro" id="IPR007475">
    <property type="entry name" value="UbiK"/>
</dbReference>
<accession>A0ABW4NFD9</accession>
<keyword evidence="2" id="KW-1185">Reference proteome</keyword>
<comment type="caution">
    <text evidence="1">The sequence shown here is derived from an EMBL/GenBank/DDBJ whole genome shotgun (WGS) entry which is preliminary data.</text>
</comment>
<organism evidence="1 2">
    <name type="scientific">Sphingomonas floccifaciens</name>
    <dbReference type="NCBI Taxonomy" id="1844115"/>
    <lineage>
        <taxon>Bacteria</taxon>
        <taxon>Pseudomonadati</taxon>
        <taxon>Pseudomonadota</taxon>
        <taxon>Alphaproteobacteria</taxon>
        <taxon>Sphingomonadales</taxon>
        <taxon>Sphingomonadaceae</taxon>
        <taxon>Sphingomonas</taxon>
    </lineage>
</organism>
<sequence length="92" mass="9787">MQSDNRIFDDFVKVLNGAAGTMAGMGREAGESAREHLKSWVGGMDFVSREEFDAVKAMAATARDENDALKARLEALEAKLATSTPASPAPTV</sequence>
<proteinExistence type="predicted"/>
<gene>
    <name evidence="1" type="ORF">ACFSC3_11735</name>
</gene>
<reference evidence="2" key="1">
    <citation type="journal article" date="2019" name="Int. J. Syst. Evol. Microbiol.">
        <title>The Global Catalogue of Microorganisms (GCM) 10K type strain sequencing project: providing services to taxonomists for standard genome sequencing and annotation.</title>
        <authorList>
            <consortium name="The Broad Institute Genomics Platform"/>
            <consortium name="The Broad Institute Genome Sequencing Center for Infectious Disease"/>
            <person name="Wu L."/>
            <person name="Ma J."/>
        </authorList>
    </citation>
    <scope>NUCLEOTIDE SEQUENCE [LARGE SCALE GENOMIC DNA]</scope>
    <source>
        <strain evidence="2">Q85</strain>
    </source>
</reference>
<dbReference type="RefSeq" id="WP_380940629.1">
    <property type="nucleotide sequence ID" value="NZ_JBHUFC010000003.1"/>
</dbReference>
<dbReference type="Proteomes" id="UP001597283">
    <property type="component" value="Unassembled WGS sequence"/>
</dbReference>
<evidence type="ECO:0000313" key="2">
    <source>
        <dbReference type="Proteomes" id="UP001597283"/>
    </source>
</evidence>
<name>A0ABW4NFD9_9SPHN</name>